<dbReference type="Pfam" id="PF22352">
    <property type="entry name" value="K319L-like_PKD"/>
    <property type="match status" value="2"/>
</dbReference>
<dbReference type="OrthoDB" id="636383at2"/>
<dbReference type="InterPro" id="IPR035986">
    <property type="entry name" value="PKD_dom_sf"/>
</dbReference>
<feature type="domain" description="PKD/Chitinase" evidence="1">
    <location>
        <begin position="136"/>
        <end position="221"/>
    </location>
</feature>
<reference evidence="2 3" key="1">
    <citation type="submission" date="2016-11" db="EMBL/GenBank/DDBJ databases">
        <authorList>
            <person name="Jaros S."/>
            <person name="Januszkiewicz K."/>
            <person name="Wedrychowicz H."/>
        </authorList>
    </citation>
    <scope>NUCLEOTIDE SEQUENCE [LARGE SCALE GENOMIC DNA]</scope>
    <source>
        <strain evidence="2 3">DSM 18119</strain>
    </source>
</reference>
<organism evidence="2 3">
    <name type="scientific">Flavisolibacter ginsengisoli DSM 18119</name>
    <dbReference type="NCBI Taxonomy" id="1121884"/>
    <lineage>
        <taxon>Bacteria</taxon>
        <taxon>Pseudomonadati</taxon>
        <taxon>Bacteroidota</taxon>
        <taxon>Chitinophagia</taxon>
        <taxon>Chitinophagales</taxon>
        <taxon>Chitinophagaceae</taxon>
        <taxon>Flavisolibacter</taxon>
    </lineage>
</organism>
<dbReference type="InterPro" id="IPR022409">
    <property type="entry name" value="PKD/Chitinase_dom"/>
</dbReference>
<dbReference type="PANTHER" id="PTHR46182:SF2">
    <property type="entry name" value="FI19480P1"/>
    <property type="match status" value="1"/>
</dbReference>
<dbReference type="SUPFAM" id="SSF49299">
    <property type="entry name" value="PKD domain"/>
    <property type="match status" value="2"/>
</dbReference>
<dbReference type="GO" id="GO:0031410">
    <property type="term" value="C:cytoplasmic vesicle"/>
    <property type="evidence" value="ECO:0007669"/>
    <property type="project" value="TreeGrafter"/>
</dbReference>
<evidence type="ECO:0000259" key="1">
    <source>
        <dbReference type="SMART" id="SM00089"/>
    </source>
</evidence>
<dbReference type="SMART" id="SM00089">
    <property type="entry name" value="PKD"/>
    <property type="match status" value="2"/>
</dbReference>
<name>A0A1M5BT44_9BACT</name>
<dbReference type="InterPro" id="IPR029865">
    <property type="entry name" value="KIAA0319-like"/>
</dbReference>
<dbReference type="PANTHER" id="PTHR46182">
    <property type="entry name" value="FI19480P1"/>
    <property type="match status" value="1"/>
</dbReference>
<evidence type="ECO:0000313" key="2">
    <source>
        <dbReference type="EMBL" id="SHF45447.1"/>
    </source>
</evidence>
<gene>
    <name evidence="2" type="ORF">SAMN02745131_02659</name>
</gene>
<feature type="domain" description="PKD/Chitinase" evidence="1">
    <location>
        <begin position="36"/>
        <end position="124"/>
    </location>
</feature>
<dbReference type="GO" id="GO:0016020">
    <property type="term" value="C:membrane"/>
    <property type="evidence" value="ECO:0007669"/>
    <property type="project" value="TreeGrafter"/>
</dbReference>
<dbReference type="Gene3D" id="2.60.40.10">
    <property type="entry name" value="Immunoglobulins"/>
    <property type="match status" value="2"/>
</dbReference>
<dbReference type="RefSeq" id="WP_072835829.1">
    <property type="nucleotide sequence ID" value="NZ_FQUU01000011.1"/>
</dbReference>
<dbReference type="InterPro" id="IPR013783">
    <property type="entry name" value="Ig-like_fold"/>
</dbReference>
<dbReference type="PROSITE" id="PS51257">
    <property type="entry name" value="PROKAR_LIPOPROTEIN"/>
    <property type="match status" value="1"/>
</dbReference>
<evidence type="ECO:0000313" key="3">
    <source>
        <dbReference type="Proteomes" id="UP000184048"/>
    </source>
</evidence>
<dbReference type="EMBL" id="FQUU01000011">
    <property type="protein sequence ID" value="SHF45447.1"/>
    <property type="molecule type" value="Genomic_DNA"/>
</dbReference>
<keyword evidence="3" id="KW-1185">Reference proteome</keyword>
<dbReference type="Proteomes" id="UP000184048">
    <property type="component" value="Unassembled WGS sequence"/>
</dbReference>
<protein>
    <recommendedName>
        <fullName evidence="1">PKD/Chitinase domain-containing protein</fullName>
    </recommendedName>
</protein>
<dbReference type="STRING" id="1121884.SAMN02745131_02659"/>
<sequence>MITRLALVAIATAIIISSCRKETSCKSCIEGNKPPVAVAGNDQVIRLPVANIVLNGTASYDPDGTITTWRWTKISGPACQLNHADSAITNADQLVQGIYQFELQVTDDKGASARDTVQLNVNTAYNINHPPIAIAGADQVIYLPQDNILLDGTASTDTDGQIMKWRWKKIAGPSSSTIQNVDSSKTVVSSLVLGNYQFSLQVTDDKGVSSRDTIDVIVTRRYTDSIRVDSLYGNLSCVMKIPNLNNVLPPGAKFDVYLKYYWGTADNGYIGSFYSLDTIPDGQTSNQSTPGYWYWYEYNNGLLTIHYPGNVDCSFTPAYHDVMIKWY</sequence>
<proteinExistence type="predicted"/>
<dbReference type="AlphaFoldDB" id="A0A1M5BT44"/>
<accession>A0A1M5BT44</accession>